<comment type="caution">
    <text evidence="1">The sequence shown here is derived from an EMBL/GenBank/DDBJ whole genome shotgun (WGS) entry which is preliminary data.</text>
</comment>
<sequence>MGNGPDIGDLNPEQIVTVRQFAQALKTIQVRSGRSLRDIARETRSMSGSKTTFSVMLKGERLPAKAHVDAFLQGCGLTGEQIEPWLLAWERLAGGSWPQEPGHQGAGVSEDTGPIRVVNVSRPRRFRMWGVAAAAFVLGSIGVWSVIRLSGPTDPPPGGEACRGYQEIARAGVAINPCVEPRDGQVRMSVYIKALTPSGTDGEVTAYVWLTHRDSKAKLRESLHTCPVSLGGDHKVITCARAFTPPTAGYYYVAASAQTGVDPLPPEWSPQWTGTQSPTLYWRS</sequence>
<name>A0ABW3DNP6_9ACTN</name>
<dbReference type="EMBL" id="JBHTHX010000199">
    <property type="protein sequence ID" value="MFD0884627.1"/>
    <property type="molecule type" value="Genomic_DNA"/>
</dbReference>
<keyword evidence="2" id="KW-1185">Reference proteome</keyword>
<dbReference type="Proteomes" id="UP001597024">
    <property type="component" value="Unassembled WGS sequence"/>
</dbReference>
<gene>
    <name evidence="1" type="ORF">ACFQ08_08680</name>
</gene>
<accession>A0ABW3DNP6</accession>
<evidence type="ECO:0000313" key="2">
    <source>
        <dbReference type="Proteomes" id="UP001597024"/>
    </source>
</evidence>
<organism evidence="1 2">
    <name type="scientific">Streptosporangium algeriense</name>
    <dbReference type="NCBI Taxonomy" id="1682748"/>
    <lineage>
        <taxon>Bacteria</taxon>
        <taxon>Bacillati</taxon>
        <taxon>Actinomycetota</taxon>
        <taxon>Actinomycetes</taxon>
        <taxon>Streptosporangiales</taxon>
        <taxon>Streptosporangiaceae</taxon>
        <taxon>Streptosporangium</taxon>
    </lineage>
</organism>
<evidence type="ECO:0008006" key="3">
    <source>
        <dbReference type="Google" id="ProtNLM"/>
    </source>
</evidence>
<protein>
    <recommendedName>
        <fullName evidence="3">HTH cro/C1-type domain-containing protein</fullName>
    </recommendedName>
</protein>
<dbReference type="Pfam" id="PF13560">
    <property type="entry name" value="HTH_31"/>
    <property type="match status" value="1"/>
</dbReference>
<reference evidence="2" key="1">
    <citation type="journal article" date="2019" name="Int. J. Syst. Evol. Microbiol.">
        <title>The Global Catalogue of Microorganisms (GCM) 10K type strain sequencing project: providing services to taxonomists for standard genome sequencing and annotation.</title>
        <authorList>
            <consortium name="The Broad Institute Genomics Platform"/>
            <consortium name="The Broad Institute Genome Sequencing Center for Infectious Disease"/>
            <person name="Wu L."/>
            <person name="Ma J."/>
        </authorList>
    </citation>
    <scope>NUCLEOTIDE SEQUENCE [LARGE SCALE GENOMIC DNA]</scope>
    <source>
        <strain evidence="2">CCUG 62974</strain>
    </source>
</reference>
<evidence type="ECO:0000313" key="1">
    <source>
        <dbReference type="EMBL" id="MFD0884627.1"/>
    </source>
</evidence>
<proteinExistence type="predicted"/>